<dbReference type="Proteomes" id="UP000008514">
    <property type="component" value="Chromosome"/>
</dbReference>
<evidence type="ECO:0000256" key="1">
    <source>
        <dbReference type="SAM" id="Phobius"/>
    </source>
</evidence>
<keyword evidence="1" id="KW-1133">Transmembrane helix</keyword>
<feature type="transmembrane region" description="Helical" evidence="1">
    <location>
        <begin position="32"/>
        <end position="50"/>
    </location>
</feature>
<dbReference type="RefSeq" id="WP_015024442.1">
    <property type="nucleotide sequence ID" value="NC_018721.1"/>
</dbReference>
<organism evidence="2 3">
    <name type="scientific">Psychroflexus torquis (strain ATCC 700755 / CIP 106069 / ACAM 623)</name>
    <dbReference type="NCBI Taxonomy" id="313595"/>
    <lineage>
        <taxon>Bacteria</taxon>
        <taxon>Pseudomonadati</taxon>
        <taxon>Bacteroidota</taxon>
        <taxon>Flavobacteriia</taxon>
        <taxon>Flavobacteriales</taxon>
        <taxon>Flavobacteriaceae</taxon>
        <taxon>Psychroflexus</taxon>
    </lineage>
</organism>
<gene>
    <name evidence="2" type="ordered locus">P700755_002067</name>
</gene>
<proteinExistence type="predicted"/>
<keyword evidence="1" id="KW-0472">Membrane</keyword>
<evidence type="ECO:0000313" key="2">
    <source>
        <dbReference type="EMBL" id="AFU68860.1"/>
    </source>
</evidence>
<dbReference type="HOGENOM" id="CLU_972409_0_0_10"/>
<name>K4ITP5_PSYTT</name>
<reference evidence="2" key="1">
    <citation type="submission" date="2006-03" db="EMBL/GenBank/DDBJ databases">
        <authorList>
            <person name="Bowman J."/>
            <person name="Ferriera S."/>
            <person name="Johnson J."/>
            <person name="Kravitz S."/>
            <person name="Halpern A."/>
            <person name="Remington K."/>
            <person name="Beeson K."/>
            <person name="Tran B."/>
            <person name="Rogers Y.-H."/>
            <person name="Friedman R."/>
            <person name="Venter J.C."/>
        </authorList>
    </citation>
    <scope>NUCLEOTIDE SEQUENCE [LARGE SCALE GENOMIC DNA]</scope>
    <source>
        <strain evidence="2">ATCC 700755</strain>
    </source>
</reference>
<dbReference type="EMBL" id="CP003879">
    <property type="protein sequence ID" value="AFU68860.1"/>
    <property type="molecule type" value="Genomic_DNA"/>
</dbReference>
<dbReference type="eggNOG" id="ENOG502ZQBP">
    <property type="taxonomic scope" value="Bacteria"/>
</dbReference>
<reference evidence="2" key="2">
    <citation type="submission" date="2012-09" db="EMBL/GenBank/DDBJ databases">
        <title>The complete sequence of Psychroflexus torquis an extreme psychrophile from sea-ice that is stimulated by light.</title>
        <authorList>
            <person name="Feng S."/>
            <person name="Powell S.M."/>
            <person name="Bowman J.P."/>
        </authorList>
    </citation>
    <scope>NUCLEOTIDE SEQUENCE [LARGE SCALE GENOMIC DNA]</scope>
    <source>
        <strain evidence="2">ATCC 700755</strain>
    </source>
</reference>
<keyword evidence="1" id="KW-0812">Transmembrane</keyword>
<evidence type="ECO:0000313" key="3">
    <source>
        <dbReference type="Proteomes" id="UP000008514"/>
    </source>
</evidence>
<sequence>MKFSCLNYRLILVVALFFCSVTHYGQSNDREMALYNVGFASVFSGVGALINKKPDEKWHKVLLKGIAQGAAGGYLIFESKRLIGKIESKRAWEYSWYAKFVNSAGTSIVENAASNLNFYDLWHFNIGFNRLELDTRDQLKLKYKLMPLSFIATTYSLVNHDFEFERTLQTGELVFSGNTIKDYNASGTAIANVVVLDKTEMDNHALLSHEFIHIYQYYDFNVFNTYLNRPLQNLKVNSNTFDRVSNHLYYDLQGLVLRPLYLLENLNRDCYYDNFFENEAGYYSNTIICN</sequence>
<feature type="transmembrane region" description="Helical" evidence="1">
    <location>
        <begin position="7"/>
        <end position="26"/>
    </location>
</feature>
<protein>
    <submittedName>
        <fullName evidence="2">Uncharacterized protein</fullName>
    </submittedName>
</protein>
<accession>K4ITP5</accession>
<dbReference type="AlphaFoldDB" id="K4ITP5"/>
<keyword evidence="3" id="KW-1185">Reference proteome</keyword>
<dbReference type="KEGG" id="ptq:P700755_002067"/>